<evidence type="ECO:0000313" key="4">
    <source>
        <dbReference type="Proteomes" id="UP000317078"/>
    </source>
</evidence>
<reference evidence="3 4" key="1">
    <citation type="journal article" date="2019" name="Environ. Microbiol.">
        <title>Species interactions and distinct microbial communities in high Arctic permafrost affected cryosols are associated with the CH4 and CO2 gas fluxes.</title>
        <authorList>
            <person name="Altshuler I."/>
            <person name="Hamel J."/>
            <person name="Turney S."/>
            <person name="Magnuson E."/>
            <person name="Levesque R."/>
            <person name="Greer C."/>
            <person name="Whyte L.G."/>
        </authorList>
    </citation>
    <scope>NUCLEOTIDE SEQUENCE [LARGE SCALE GENOMIC DNA]</scope>
    <source>
        <strain evidence="3 4">S9.3B</strain>
    </source>
</reference>
<dbReference type="EMBL" id="RCZP01000024">
    <property type="protein sequence ID" value="TPG51835.1"/>
    <property type="molecule type" value="Genomic_DNA"/>
</dbReference>
<protein>
    <submittedName>
        <fullName evidence="3">Uncharacterized protein</fullName>
    </submittedName>
</protein>
<evidence type="ECO:0000256" key="2">
    <source>
        <dbReference type="SAM" id="Phobius"/>
    </source>
</evidence>
<comment type="caution">
    <text evidence="3">The sequence shown here is derived from an EMBL/GenBank/DDBJ whole genome shotgun (WGS) entry which is preliminary data.</text>
</comment>
<feature type="transmembrane region" description="Helical" evidence="2">
    <location>
        <begin position="79"/>
        <end position="102"/>
    </location>
</feature>
<keyword evidence="4" id="KW-1185">Reference proteome</keyword>
<dbReference type="AlphaFoldDB" id="A0A502FQV5"/>
<evidence type="ECO:0000313" key="3">
    <source>
        <dbReference type="EMBL" id="TPG51835.1"/>
    </source>
</evidence>
<feature type="transmembrane region" description="Helical" evidence="2">
    <location>
        <begin position="56"/>
        <end position="73"/>
    </location>
</feature>
<organism evidence="3 4">
    <name type="scientific">Muricoccus nepalensis</name>
    <dbReference type="NCBI Taxonomy" id="1854500"/>
    <lineage>
        <taxon>Bacteria</taxon>
        <taxon>Pseudomonadati</taxon>
        <taxon>Pseudomonadota</taxon>
        <taxon>Alphaproteobacteria</taxon>
        <taxon>Acetobacterales</taxon>
        <taxon>Roseomonadaceae</taxon>
        <taxon>Muricoccus</taxon>
    </lineage>
</organism>
<name>A0A502FQV5_9PROT</name>
<sequence>MRRSARFPSYLSVARRQRGPAPRPTPEPRRETGPESGQEAALHAGVMQAGQLPYEAFKLSLLLLAAGALAHLGPSTALQVLLCGIGLAIAVFATAWLGLALCGRVRWRGE</sequence>
<accession>A0A502FQV5</accession>
<dbReference type="Proteomes" id="UP000317078">
    <property type="component" value="Unassembled WGS sequence"/>
</dbReference>
<evidence type="ECO:0000256" key="1">
    <source>
        <dbReference type="SAM" id="MobiDB-lite"/>
    </source>
</evidence>
<keyword evidence="2" id="KW-1133">Transmembrane helix</keyword>
<proteinExistence type="predicted"/>
<dbReference type="RefSeq" id="WP_140885457.1">
    <property type="nucleotide sequence ID" value="NZ_RCZP01000024.1"/>
</dbReference>
<keyword evidence="2" id="KW-0812">Transmembrane</keyword>
<gene>
    <name evidence="3" type="ORF">EAH89_19765</name>
</gene>
<keyword evidence="2" id="KW-0472">Membrane</keyword>
<feature type="region of interest" description="Disordered" evidence="1">
    <location>
        <begin position="1"/>
        <end position="39"/>
    </location>
</feature>